<sequence>MSSDPVAPTANKLPDVDLTKRDEGTAPIANRLFEVDFSNRNGGSGSLGEQRLGEGPRIFGVATRRLGFPVVESMGSGRRRTGFFPGDGH</sequence>
<proteinExistence type="predicted"/>
<keyword evidence="3" id="KW-1185">Reference proteome</keyword>
<protein>
    <submittedName>
        <fullName evidence="2">Uncharacterized protein</fullName>
    </submittedName>
</protein>
<evidence type="ECO:0000313" key="3">
    <source>
        <dbReference type="Proteomes" id="UP000030645"/>
    </source>
</evidence>
<dbReference type="EMBL" id="KE343357">
    <property type="protein sequence ID" value="EXB25064.1"/>
    <property type="molecule type" value="Genomic_DNA"/>
</dbReference>
<evidence type="ECO:0000256" key="1">
    <source>
        <dbReference type="SAM" id="MobiDB-lite"/>
    </source>
</evidence>
<feature type="region of interest" description="Disordered" evidence="1">
    <location>
        <begin position="1"/>
        <end position="22"/>
    </location>
</feature>
<organism evidence="2 3">
    <name type="scientific">Morus notabilis</name>
    <dbReference type="NCBI Taxonomy" id="981085"/>
    <lineage>
        <taxon>Eukaryota</taxon>
        <taxon>Viridiplantae</taxon>
        <taxon>Streptophyta</taxon>
        <taxon>Embryophyta</taxon>
        <taxon>Tracheophyta</taxon>
        <taxon>Spermatophyta</taxon>
        <taxon>Magnoliopsida</taxon>
        <taxon>eudicotyledons</taxon>
        <taxon>Gunneridae</taxon>
        <taxon>Pentapetalae</taxon>
        <taxon>rosids</taxon>
        <taxon>fabids</taxon>
        <taxon>Rosales</taxon>
        <taxon>Moraceae</taxon>
        <taxon>Moreae</taxon>
        <taxon>Morus</taxon>
    </lineage>
</organism>
<evidence type="ECO:0000313" key="2">
    <source>
        <dbReference type="EMBL" id="EXB25064.1"/>
    </source>
</evidence>
<gene>
    <name evidence="2" type="ORF">L484_005049</name>
</gene>
<dbReference type="Proteomes" id="UP000030645">
    <property type="component" value="Unassembled WGS sequence"/>
</dbReference>
<accession>W9QX53</accession>
<name>W9QX53_9ROSA</name>
<dbReference type="AlphaFoldDB" id="W9QX53"/>
<reference evidence="3" key="1">
    <citation type="submission" date="2013-01" db="EMBL/GenBank/DDBJ databases">
        <title>Draft Genome Sequence of a Mulberry Tree, Morus notabilis C.K. Schneid.</title>
        <authorList>
            <person name="He N."/>
            <person name="Zhao S."/>
        </authorList>
    </citation>
    <scope>NUCLEOTIDE SEQUENCE</scope>
</reference>